<feature type="binding site" evidence="5">
    <location>
        <begin position="230"/>
        <end position="237"/>
    </location>
    <ligand>
        <name>ATP</name>
        <dbReference type="ChEBI" id="CHEBI:30616"/>
    </ligand>
</feature>
<accession>A0A099P8S1</accession>
<dbReference type="GO" id="GO:0005874">
    <property type="term" value="C:microtubule"/>
    <property type="evidence" value="ECO:0007669"/>
    <property type="project" value="UniProtKB-KW"/>
</dbReference>
<comment type="similarity">
    <text evidence="5 6">Belongs to the TRAFAC class myosin-kinesin ATPase superfamily. Kinesin family.</text>
</comment>
<keyword evidence="2 5" id="KW-0067">ATP-binding</keyword>
<protein>
    <recommendedName>
        <fullName evidence="6">Kinesin-like protein</fullName>
    </recommendedName>
</protein>
<evidence type="ECO:0000256" key="4">
    <source>
        <dbReference type="ARBA" id="ARBA00023175"/>
    </source>
</evidence>
<dbReference type="PROSITE" id="PS00411">
    <property type="entry name" value="KINESIN_MOTOR_1"/>
    <property type="match status" value="1"/>
</dbReference>
<organism evidence="10 11">
    <name type="scientific">Pichia kudriavzevii</name>
    <name type="common">Yeast</name>
    <name type="synonym">Issatchenkia orientalis</name>
    <dbReference type="NCBI Taxonomy" id="4909"/>
    <lineage>
        <taxon>Eukaryota</taxon>
        <taxon>Fungi</taxon>
        <taxon>Dikarya</taxon>
        <taxon>Ascomycota</taxon>
        <taxon>Saccharomycotina</taxon>
        <taxon>Pichiomycetes</taxon>
        <taxon>Pichiales</taxon>
        <taxon>Pichiaceae</taxon>
        <taxon>Pichia</taxon>
    </lineage>
</organism>
<dbReference type="AlphaFoldDB" id="A0A099P8S1"/>
<evidence type="ECO:0000256" key="5">
    <source>
        <dbReference type="PROSITE-ProRule" id="PRU00283"/>
    </source>
</evidence>
<dbReference type="InterPro" id="IPR001752">
    <property type="entry name" value="Kinesin_motor_dom"/>
</dbReference>
<dbReference type="GO" id="GO:0008017">
    <property type="term" value="F:microtubule binding"/>
    <property type="evidence" value="ECO:0007669"/>
    <property type="project" value="InterPro"/>
</dbReference>
<dbReference type="SMART" id="SM00129">
    <property type="entry name" value="KISc"/>
    <property type="match status" value="1"/>
</dbReference>
<dbReference type="PANTHER" id="PTHR47968:SF75">
    <property type="entry name" value="CENTROMERE-ASSOCIATED PROTEIN E"/>
    <property type="match status" value="1"/>
</dbReference>
<sequence>MGTPILRNDLCQKQYMSTPIKKSDLGKGYNAGSVSRSSSLNNSRGTSERVPSYNSETFHYISTSSPKASMLGPRSRNPSRAPSRQASRDIYPPPPRGSGLSTPQHKSFSRSTSRSSSRLSLSSISSTGTQIASATSSIDSPFSMHTVSESRVSRIKVSVRPKPLSFSNNVSTPWVINCQQGQIVNDEIGCFQYDHVFSPSDSNSDVFDVVAAPVVEKCLQGFNGTVFAYGMTGSGKTYSMKGVLHDSAKILFNNLDNSKVTLSPDRMDQDTHSWNNDDGGSPDSNIFHDDTILANGRYKVKYMTCSILEIYNEKVKDLLTTNDEVANKSDLKIIDDSKFGIKVYGLKEVKVQSRDHFFELIDQGENVRSTDSTDYNYTSSRSHFIVTLKLCLLDHDGLDVISVLNFCDLAGSERATSHIDRRKEGGYINKSLLALGTVITKLSESNGSSNAHVPYRDSKLTRLLQPSLSGDSMVSILCTIHLGANVIGETTNTLRFGSRAKNVLINVRKNIGEIDTNKLIQENESLKLEIEELRFVLDGNVNSTSTSCTLVNNGNNGMDIHGDEVYYELVAENNILNEQVEHLKRLNMEESLIRSNEMDEDLQNLNELLNGLILDTQTRRQGVAILERLNSKIQEERHRFDETESYVSHLENRIRSHEIEMARYRQDGEIGANKSASILASKVTRPAYNTQQELIDELKEEIDELKLSMQRKDAVIRALQRAGRS</sequence>
<dbReference type="eggNOG" id="KOG0242">
    <property type="taxonomic scope" value="Eukaryota"/>
</dbReference>
<feature type="compositionally biased region" description="Polar residues" evidence="8">
    <location>
        <begin position="52"/>
        <end position="67"/>
    </location>
</feature>
<evidence type="ECO:0000256" key="6">
    <source>
        <dbReference type="RuleBase" id="RU000394"/>
    </source>
</evidence>
<feature type="domain" description="Kinesin motor" evidence="9">
    <location>
        <begin position="154"/>
        <end position="503"/>
    </location>
</feature>
<feature type="compositionally biased region" description="Low complexity" evidence="8">
    <location>
        <begin position="32"/>
        <end position="45"/>
    </location>
</feature>
<keyword evidence="6" id="KW-0493">Microtubule</keyword>
<dbReference type="Proteomes" id="UP000029867">
    <property type="component" value="Unassembled WGS sequence"/>
</dbReference>
<dbReference type="InterPro" id="IPR019821">
    <property type="entry name" value="Kinesin_motor_CS"/>
</dbReference>
<evidence type="ECO:0000256" key="7">
    <source>
        <dbReference type="SAM" id="Coils"/>
    </source>
</evidence>
<comment type="caution">
    <text evidence="10">The sequence shown here is derived from an EMBL/GenBank/DDBJ whole genome shotgun (WGS) entry which is preliminary data.</text>
</comment>
<evidence type="ECO:0000256" key="2">
    <source>
        <dbReference type="ARBA" id="ARBA00022840"/>
    </source>
</evidence>
<evidence type="ECO:0000256" key="1">
    <source>
        <dbReference type="ARBA" id="ARBA00022741"/>
    </source>
</evidence>
<dbReference type="Gene3D" id="3.40.850.10">
    <property type="entry name" value="Kinesin motor domain"/>
    <property type="match status" value="1"/>
</dbReference>
<dbReference type="InterPro" id="IPR036961">
    <property type="entry name" value="Kinesin_motor_dom_sf"/>
</dbReference>
<feature type="compositionally biased region" description="Low complexity" evidence="8">
    <location>
        <begin position="109"/>
        <end position="124"/>
    </location>
</feature>
<keyword evidence="4 5" id="KW-0505">Motor protein</keyword>
<dbReference type="GO" id="GO:0005524">
    <property type="term" value="F:ATP binding"/>
    <property type="evidence" value="ECO:0007669"/>
    <property type="project" value="UniProtKB-UniRule"/>
</dbReference>
<dbReference type="PRINTS" id="PR00380">
    <property type="entry name" value="KINESINHEAVY"/>
</dbReference>
<dbReference type="HOGENOM" id="CLU_001485_24_1_1"/>
<evidence type="ECO:0000313" key="11">
    <source>
        <dbReference type="Proteomes" id="UP000029867"/>
    </source>
</evidence>
<evidence type="ECO:0000313" key="10">
    <source>
        <dbReference type="EMBL" id="KGK40411.1"/>
    </source>
</evidence>
<dbReference type="PROSITE" id="PS50067">
    <property type="entry name" value="KINESIN_MOTOR_2"/>
    <property type="match status" value="1"/>
</dbReference>
<name>A0A099P8S1_PICKU</name>
<feature type="coiled-coil region" evidence="7">
    <location>
        <begin position="588"/>
        <end position="722"/>
    </location>
</feature>
<keyword evidence="3 7" id="KW-0175">Coiled coil</keyword>
<feature type="region of interest" description="Disordered" evidence="8">
    <location>
        <begin position="21"/>
        <end position="124"/>
    </location>
</feature>
<evidence type="ECO:0000256" key="3">
    <source>
        <dbReference type="ARBA" id="ARBA00023054"/>
    </source>
</evidence>
<dbReference type="SUPFAM" id="SSF52540">
    <property type="entry name" value="P-loop containing nucleoside triphosphate hydrolases"/>
    <property type="match status" value="1"/>
</dbReference>
<reference evidence="11" key="1">
    <citation type="journal article" date="2014" name="Microb. Cell Fact.">
        <title>Exploiting Issatchenkia orientalis SD108 for succinic acid production.</title>
        <authorList>
            <person name="Xiao H."/>
            <person name="Shao Z."/>
            <person name="Jiang Y."/>
            <person name="Dole S."/>
            <person name="Zhao H."/>
        </authorList>
    </citation>
    <scope>NUCLEOTIDE SEQUENCE [LARGE SCALE GENOMIC DNA]</scope>
    <source>
        <strain evidence="11">SD108</strain>
    </source>
</reference>
<gene>
    <name evidence="10" type="ORF">JL09_g454</name>
</gene>
<keyword evidence="1 5" id="KW-0547">Nucleotide-binding</keyword>
<dbReference type="GO" id="GO:0007018">
    <property type="term" value="P:microtubule-based movement"/>
    <property type="evidence" value="ECO:0007669"/>
    <property type="project" value="InterPro"/>
</dbReference>
<dbReference type="VEuPathDB" id="FungiDB:C5L36_0C02580"/>
<dbReference type="InterPro" id="IPR027417">
    <property type="entry name" value="P-loop_NTPase"/>
</dbReference>
<dbReference type="InterPro" id="IPR027640">
    <property type="entry name" value="Kinesin-like_fam"/>
</dbReference>
<dbReference type="GO" id="GO:0003777">
    <property type="term" value="F:microtubule motor activity"/>
    <property type="evidence" value="ECO:0007669"/>
    <property type="project" value="InterPro"/>
</dbReference>
<evidence type="ECO:0000256" key="8">
    <source>
        <dbReference type="SAM" id="MobiDB-lite"/>
    </source>
</evidence>
<feature type="compositionally biased region" description="Low complexity" evidence="8">
    <location>
        <begin position="73"/>
        <end position="85"/>
    </location>
</feature>
<dbReference type="PANTHER" id="PTHR47968">
    <property type="entry name" value="CENTROMERE PROTEIN E"/>
    <property type="match status" value="1"/>
</dbReference>
<evidence type="ECO:0000259" key="9">
    <source>
        <dbReference type="PROSITE" id="PS50067"/>
    </source>
</evidence>
<dbReference type="Pfam" id="PF00225">
    <property type="entry name" value="Kinesin"/>
    <property type="match status" value="1"/>
</dbReference>
<proteinExistence type="inferred from homology"/>
<dbReference type="EMBL" id="JQFK01000002">
    <property type="protein sequence ID" value="KGK40411.1"/>
    <property type="molecule type" value="Genomic_DNA"/>
</dbReference>